<evidence type="ECO:0000256" key="1">
    <source>
        <dbReference type="SAM" id="SignalP"/>
    </source>
</evidence>
<protein>
    <submittedName>
        <fullName evidence="2">Uncharacterized protein</fullName>
    </submittedName>
</protein>
<accession>A0ABS1WE06</accession>
<feature type="chain" id="PRO_5047289664" evidence="1">
    <location>
        <begin position="19"/>
        <end position="154"/>
    </location>
</feature>
<proteinExistence type="predicted"/>
<reference evidence="2 3" key="1">
    <citation type="submission" date="2020-12" db="EMBL/GenBank/DDBJ databases">
        <title>WGS of Legionella: environmental sample.</title>
        <authorList>
            <person name="Cristino S."/>
            <person name="Girolamini L."/>
            <person name="Salaris S."/>
            <person name="Pascale M.R."/>
            <person name="Mazzotta M."/>
            <person name="Orsini M."/>
            <person name="Grottola A."/>
        </authorList>
    </citation>
    <scope>NUCLEOTIDE SEQUENCE [LARGE SCALE GENOMIC DNA]</scope>
    <source>
        <strain evidence="2 3">30cs62</strain>
    </source>
</reference>
<keyword evidence="1" id="KW-0732">Signal</keyword>
<feature type="signal peptide" evidence="1">
    <location>
        <begin position="1"/>
        <end position="18"/>
    </location>
</feature>
<sequence length="154" mass="17746">MKKFLLLTLMIFCGVAFSANESFLFFQTATEGNLKKMNNNHYLLTIQHAPKYVNYFSDRPVRKSGIIKLAEFNSFWTNEEIKNNFKTNPPNVALVLVDEQGKRQDLIAIATNPTLSKEQLTYELQPIKSQNVYTGPFKYMLMVTDDIHWNPGGF</sequence>
<name>A0ABS1WE06_9GAMM</name>
<dbReference type="EMBL" id="JADWVN010000026">
    <property type="protein sequence ID" value="MBL7527586.1"/>
    <property type="molecule type" value="Genomic_DNA"/>
</dbReference>
<gene>
    <name evidence="2" type="ORF">I5282_13540</name>
</gene>
<evidence type="ECO:0000313" key="2">
    <source>
        <dbReference type="EMBL" id="MBL7527586.1"/>
    </source>
</evidence>
<organism evidence="2 3">
    <name type="scientific">Legionella bononiensis</name>
    <dbReference type="NCBI Taxonomy" id="2793102"/>
    <lineage>
        <taxon>Bacteria</taxon>
        <taxon>Pseudomonadati</taxon>
        <taxon>Pseudomonadota</taxon>
        <taxon>Gammaproteobacteria</taxon>
        <taxon>Legionellales</taxon>
        <taxon>Legionellaceae</taxon>
        <taxon>Legionella</taxon>
    </lineage>
</organism>
<comment type="caution">
    <text evidence="2">The sequence shown here is derived from an EMBL/GenBank/DDBJ whole genome shotgun (WGS) entry which is preliminary data.</text>
</comment>
<dbReference type="RefSeq" id="WP_203109010.1">
    <property type="nucleotide sequence ID" value="NZ_JADOBG010000010.1"/>
</dbReference>
<evidence type="ECO:0000313" key="3">
    <source>
        <dbReference type="Proteomes" id="UP000809910"/>
    </source>
</evidence>
<dbReference type="Proteomes" id="UP000809910">
    <property type="component" value="Unassembled WGS sequence"/>
</dbReference>
<keyword evidence="3" id="KW-1185">Reference proteome</keyword>